<dbReference type="InterPro" id="IPR001387">
    <property type="entry name" value="Cro/C1-type_HTH"/>
</dbReference>
<organism evidence="2 3">
    <name type="scientific">Treponema rectale</name>
    <dbReference type="NCBI Taxonomy" id="744512"/>
    <lineage>
        <taxon>Bacteria</taxon>
        <taxon>Pseudomonadati</taxon>
        <taxon>Spirochaetota</taxon>
        <taxon>Spirochaetia</taxon>
        <taxon>Spirochaetales</taxon>
        <taxon>Treponemataceae</taxon>
        <taxon>Treponema</taxon>
    </lineage>
</organism>
<dbReference type="Proteomes" id="UP000593591">
    <property type="component" value="Chromosome"/>
</dbReference>
<dbReference type="AlphaFoldDB" id="A0A7M1XLK5"/>
<dbReference type="KEGG" id="trc:DYE49_04120"/>
<dbReference type="CDD" id="cd00093">
    <property type="entry name" value="HTH_XRE"/>
    <property type="match status" value="1"/>
</dbReference>
<proteinExistence type="predicted"/>
<accession>A0A7M1XLK5</accession>
<feature type="domain" description="HTH cro/C1-type" evidence="1">
    <location>
        <begin position="27"/>
        <end position="85"/>
    </location>
</feature>
<gene>
    <name evidence="2" type="ORF">DYE49_04120</name>
</gene>
<dbReference type="Pfam" id="PF13443">
    <property type="entry name" value="HTH_26"/>
    <property type="match status" value="1"/>
</dbReference>
<name>A0A7M1XLK5_9SPIR</name>
<sequence>MAFSCLCFCIDKMSVSRYNIVMTFLDLLSEKKTTVYSLSLHSGVPRTTLADIASGKTDILECTGKTLLAISKSLNVSIEDLLSLEREEAKTVLPEFLYEAINEYRKAIRKDSTLIDCYSDQLNSSINVAEVENLISKELADRLRKRYFWRE</sequence>
<evidence type="ECO:0000313" key="3">
    <source>
        <dbReference type="Proteomes" id="UP000593591"/>
    </source>
</evidence>
<dbReference type="Gene3D" id="1.10.260.40">
    <property type="entry name" value="lambda repressor-like DNA-binding domains"/>
    <property type="match status" value="1"/>
</dbReference>
<reference evidence="2 3" key="1">
    <citation type="submission" date="2018-08" db="EMBL/GenBank/DDBJ databases">
        <title>The first complete genome of Treponema rectale (CHPAT), a commensal spirochete of the bovine rectum.</title>
        <authorList>
            <person name="Staton G.J."/>
            <person name="Clegg S.R."/>
            <person name="Carter S.D."/>
            <person name="Radford A.D."/>
            <person name="Darby A."/>
            <person name="Hall N."/>
            <person name="Birtles R.J."/>
            <person name="Evans N.J."/>
        </authorList>
    </citation>
    <scope>NUCLEOTIDE SEQUENCE [LARGE SCALE GENOMIC DNA]</scope>
    <source>
        <strain evidence="2 3">CHPA</strain>
    </source>
</reference>
<evidence type="ECO:0000313" key="2">
    <source>
        <dbReference type="EMBL" id="QOS39691.1"/>
    </source>
</evidence>
<evidence type="ECO:0000259" key="1">
    <source>
        <dbReference type="Pfam" id="PF13443"/>
    </source>
</evidence>
<dbReference type="GO" id="GO:0003677">
    <property type="term" value="F:DNA binding"/>
    <property type="evidence" value="ECO:0007669"/>
    <property type="project" value="InterPro"/>
</dbReference>
<protein>
    <submittedName>
        <fullName evidence="2">XRE family transcriptional regulator</fullName>
    </submittedName>
</protein>
<dbReference type="EMBL" id="CP031517">
    <property type="protein sequence ID" value="QOS39691.1"/>
    <property type="molecule type" value="Genomic_DNA"/>
</dbReference>
<dbReference type="SUPFAM" id="SSF47413">
    <property type="entry name" value="lambda repressor-like DNA-binding domains"/>
    <property type="match status" value="1"/>
</dbReference>
<dbReference type="InterPro" id="IPR010982">
    <property type="entry name" value="Lambda_DNA-bd_dom_sf"/>
</dbReference>